<keyword evidence="3" id="KW-1185">Reference proteome</keyword>
<gene>
    <name evidence="2" type="ORF">ES724_06105</name>
</gene>
<evidence type="ECO:0000313" key="3">
    <source>
        <dbReference type="Proteomes" id="UP000321367"/>
    </source>
</evidence>
<dbReference type="OrthoDB" id="2703022at2"/>
<accession>A0A5C6ZWZ9</accession>
<comment type="caution">
    <text evidence="2">The sequence shown here is derived from an EMBL/GenBank/DDBJ whole genome shotgun (WGS) entry which is preliminary data.</text>
</comment>
<evidence type="ECO:0000313" key="2">
    <source>
        <dbReference type="EMBL" id="TXD94579.1"/>
    </source>
</evidence>
<reference evidence="2 3" key="1">
    <citation type="submission" date="2019-08" db="EMBL/GenBank/DDBJ databases">
        <title>Genome sequence of Gillisia hiemivivida IC154 (type strain).</title>
        <authorList>
            <person name="Bowman J.P."/>
        </authorList>
    </citation>
    <scope>NUCLEOTIDE SEQUENCE [LARGE SCALE GENOMIC DNA]</scope>
    <source>
        <strain evidence="2 3">IC154</strain>
    </source>
</reference>
<dbReference type="SUPFAM" id="SSF54593">
    <property type="entry name" value="Glyoxalase/Bleomycin resistance protein/Dihydroxybiphenyl dioxygenase"/>
    <property type="match status" value="1"/>
</dbReference>
<organism evidence="2 3">
    <name type="scientific">Gillisia hiemivivida</name>
    <dbReference type="NCBI Taxonomy" id="291190"/>
    <lineage>
        <taxon>Bacteria</taxon>
        <taxon>Pseudomonadati</taxon>
        <taxon>Bacteroidota</taxon>
        <taxon>Flavobacteriia</taxon>
        <taxon>Flavobacteriales</taxon>
        <taxon>Flavobacteriaceae</taxon>
        <taxon>Gillisia</taxon>
    </lineage>
</organism>
<evidence type="ECO:0000259" key="1">
    <source>
        <dbReference type="PROSITE" id="PS51819"/>
    </source>
</evidence>
<dbReference type="CDD" id="cd06587">
    <property type="entry name" value="VOC"/>
    <property type="match status" value="1"/>
</dbReference>
<dbReference type="AlphaFoldDB" id="A0A5C6ZWZ9"/>
<sequence>MKITRLDVGCKNIVKQQQFYKDVLGLEILNSTINSFELQLGYSVLNLQEAESFTPYHIAFHIPDKAEEKALEWLKSKVEVLKYEDLEIIDFKGWNAKSLYFYDTDKNIMEFISRRDFNGKSEESFSKKSILGISEIGLATEDIQEKHQFLSANIGLEVFDGDFEKFCAIGDNTGLLITINSNLKTWFPTGDTAYNSEFKIQLEHNEKEYKLQYTGEKLKMIDPLSK</sequence>
<proteinExistence type="predicted"/>
<feature type="domain" description="VOC" evidence="1">
    <location>
        <begin position="2"/>
        <end position="114"/>
    </location>
</feature>
<name>A0A5C6ZWZ9_9FLAO</name>
<dbReference type="EMBL" id="VORY01000004">
    <property type="protein sequence ID" value="TXD94579.1"/>
    <property type="molecule type" value="Genomic_DNA"/>
</dbReference>
<dbReference type="RefSeq" id="WP_146930979.1">
    <property type="nucleotide sequence ID" value="NZ_CBCSHZ010000004.1"/>
</dbReference>
<dbReference type="InterPro" id="IPR029068">
    <property type="entry name" value="Glyas_Bleomycin-R_OHBP_Dase"/>
</dbReference>
<dbReference type="Proteomes" id="UP000321367">
    <property type="component" value="Unassembled WGS sequence"/>
</dbReference>
<dbReference type="Gene3D" id="3.10.180.10">
    <property type="entry name" value="2,3-Dihydroxybiphenyl 1,2-Dioxygenase, domain 1"/>
    <property type="match status" value="1"/>
</dbReference>
<dbReference type="PROSITE" id="PS51819">
    <property type="entry name" value="VOC"/>
    <property type="match status" value="1"/>
</dbReference>
<protein>
    <submittedName>
        <fullName evidence="2">VOC family protein</fullName>
    </submittedName>
</protein>
<dbReference type="InterPro" id="IPR037523">
    <property type="entry name" value="VOC_core"/>
</dbReference>